<reference evidence="1" key="2">
    <citation type="submission" date="2020-11" db="EMBL/GenBank/DDBJ databases">
        <authorList>
            <person name="McCartney M.A."/>
            <person name="Auch B."/>
            <person name="Kono T."/>
            <person name="Mallez S."/>
            <person name="Becker A."/>
            <person name="Gohl D.M."/>
            <person name="Silverstein K.A.T."/>
            <person name="Koren S."/>
            <person name="Bechman K.B."/>
            <person name="Herman A."/>
            <person name="Abrahante J.E."/>
            <person name="Garbe J."/>
        </authorList>
    </citation>
    <scope>NUCLEOTIDE SEQUENCE</scope>
    <source>
        <strain evidence="1">Duluth1</strain>
        <tissue evidence="1">Whole animal</tissue>
    </source>
</reference>
<organism evidence="1 2">
    <name type="scientific">Dreissena polymorpha</name>
    <name type="common">Zebra mussel</name>
    <name type="synonym">Mytilus polymorpha</name>
    <dbReference type="NCBI Taxonomy" id="45954"/>
    <lineage>
        <taxon>Eukaryota</taxon>
        <taxon>Metazoa</taxon>
        <taxon>Spiralia</taxon>
        <taxon>Lophotrochozoa</taxon>
        <taxon>Mollusca</taxon>
        <taxon>Bivalvia</taxon>
        <taxon>Autobranchia</taxon>
        <taxon>Heteroconchia</taxon>
        <taxon>Euheterodonta</taxon>
        <taxon>Imparidentia</taxon>
        <taxon>Neoheterodontei</taxon>
        <taxon>Myida</taxon>
        <taxon>Dreissenoidea</taxon>
        <taxon>Dreissenidae</taxon>
        <taxon>Dreissena</taxon>
    </lineage>
</organism>
<evidence type="ECO:0000313" key="1">
    <source>
        <dbReference type="EMBL" id="KAH3778610.1"/>
    </source>
</evidence>
<keyword evidence="2" id="KW-1185">Reference proteome</keyword>
<protein>
    <submittedName>
        <fullName evidence="1">Uncharacterized protein</fullName>
    </submittedName>
</protein>
<dbReference type="Proteomes" id="UP000828390">
    <property type="component" value="Unassembled WGS sequence"/>
</dbReference>
<evidence type="ECO:0000313" key="2">
    <source>
        <dbReference type="Proteomes" id="UP000828390"/>
    </source>
</evidence>
<dbReference type="AlphaFoldDB" id="A0A9D4ILC2"/>
<reference evidence="1" key="1">
    <citation type="journal article" date="2019" name="bioRxiv">
        <title>The Genome of the Zebra Mussel, Dreissena polymorpha: A Resource for Invasive Species Research.</title>
        <authorList>
            <person name="McCartney M.A."/>
            <person name="Auch B."/>
            <person name="Kono T."/>
            <person name="Mallez S."/>
            <person name="Zhang Y."/>
            <person name="Obille A."/>
            <person name="Becker A."/>
            <person name="Abrahante J.E."/>
            <person name="Garbe J."/>
            <person name="Badalamenti J.P."/>
            <person name="Herman A."/>
            <person name="Mangelson H."/>
            <person name="Liachko I."/>
            <person name="Sullivan S."/>
            <person name="Sone E.D."/>
            <person name="Koren S."/>
            <person name="Silverstein K.A.T."/>
            <person name="Beckman K.B."/>
            <person name="Gohl D.M."/>
        </authorList>
    </citation>
    <scope>NUCLEOTIDE SEQUENCE</scope>
    <source>
        <strain evidence="1">Duluth1</strain>
        <tissue evidence="1">Whole animal</tissue>
    </source>
</reference>
<comment type="caution">
    <text evidence="1">The sequence shown here is derived from an EMBL/GenBank/DDBJ whole genome shotgun (WGS) entry which is preliminary data.</text>
</comment>
<proteinExistence type="predicted"/>
<dbReference type="EMBL" id="JAIWYP010000009">
    <property type="protein sequence ID" value="KAH3778610.1"/>
    <property type="molecule type" value="Genomic_DNA"/>
</dbReference>
<accession>A0A9D4ILC2</accession>
<name>A0A9D4ILC2_DREPO</name>
<gene>
    <name evidence="1" type="ORF">DPMN_180079</name>
</gene>
<sequence>MKPLLSSVSMVGFSLLVDQRYLKTSTRTMIYYYLDAGYWPMPFVFFKPTAIPKYVQALAKRSMSLWMPSRTQTAFFRRELRQVLFICK</sequence>